<dbReference type="EMBL" id="FOZS01000004">
    <property type="protein sequence ID" value="SFS97609.1"/>
    <property type="molecule type" value="Genomic_DNA"/>
</dbReference>
<name>A0A1I6U7S8_9EURY</name>
<dbReference type="GO" id="GO:0005886">
    <property type="term" value="C:plasma membrane"/>
    <property type="evidence" value="ECO:0007669"/>
    <property type="project" value="UniProtKB-SubCell"/>
</dbReference>
<keyword evidence="8" id="KW-0808">Transferase</keyword>
<evidence type="ECO:0000256" key="6">
    <source>
        <dbReference type="SAM" id="Phobius"/>
    </source>
</evidence>
<protein>
    <submittedName>
        <fullName evidence="8">Surface polysaccharide O-acyltransferase, integral membrane enzyme</fullName>
    </submittedName>
</protein>
<evidence type="ECO:0000256" key="5">
    <source>
        <dbReference type="ARBA" id="ARBA00023136"/>
    </source>
</evidence>
<dbReference type="GO" id="GO:0016413">
    <property type="term" value="F:O-acetyltransferase activity"/>
    <property type="evidence" value="ECO:0007669"/>
    <property type="project" value="TreeGrafter"/>
</dbReference>
<feature type="transmembrane region" description="Helical" evidence="6">
    <location>
        <begin position="292"/>
        <end position="310"/>
    </location>
</feature>
<evidence type="ECO:0000313" key="8">
    <source>
        <dbReference type="EMBL" id="SFS97609.1"/>
    </source>
</evidence>
<feature type="transmembrane region" description="Helical" evidence="6">
    <location>
        <begin position="220"/>
        <end position="240"/>
    </location>
</feature>
<dbReference type="GO" id="GO:0009246">
    <property type="term" value="P:enterobacterial common antigen biosynthetic process"/>
    <property type="evidence" value="ECO:0007669"/>
    <property type="project" value="TreeGrafter"/>
</dbReference>
<feature type="transmembrane region" description="Helical" evidence="6">
    <location>
        <begin position="260"/>
        <end position="280"/>
    </location>
</feature>
<feature type="domain" description="Acyltransferase 3" evidence="7">
    <location>
        <begin position="6"/>
        <end position="342"/>
    </location>
</feature>
<feature type="transmembrane region" description="Helical" evidence="6">
    <location>
        <begin position="44"/>
        <end position="61"/>
    </location>
</feature>
<dbReference type="RefSeq" id="WP_175507229.1">
    <property type="nucleotide sequence ID" value="NZ_FOZS01000004.1"/>
</dbReference>
<feature type="transmembrane region" description="Helical" evidence="6">
    <location>
        <begin position="137"/>
        <end position="155"/>
    </location>
</feature>
<evidence type="ECO:0000313" key="9">
    <source>
        <dbReference type="Proteomes" id="UP000199199"/>
    </source>
</evidence>
<reference evidence="9" key="1">
    <citation type="submission" date="2016-10" db="EMBL/GenBank/DDBJ databases">
        <authorList>
            <person name="Varghese N."/>
            <person name="Submissions S."/>
        </authorList>
    </citation>
    <scope>NUCLEOTIDE SEQUENCE [LARGE SCALE GENOMIC DNA]</scope>
    <source>
        <strain evidence="9">DSM 22427</strain>
    </source>
</reference>
<dbReference type="Pfam" id="PF01757">
    <property type="entry name" value="Acyl_transf_3"/>
    <property type="match status" value="1"/>
</dbReference>
<evidence type="ECO:0000259" key="7">
    <source>
        <dbReference type="Pfam" id="PF01757"/>
    </source>
</evidence>
<evidence type="ECO:0000256" key="3">
    <source>
        <dbReference type="ARBA" id="ARBA00022692"/>
    </source>
</evidence>
<keyword evidence="4 6" id="KW-1133">Transmembrane helix</keyword>
<keyword evidence="9" id="KW-1185">Reference proteome</keyword>
<dbReference type="OrthoDB" id="197377at2157"/>
<feature type="transmembrane region" description="Helical" evidence="6">
    <location>
        <begin position="77"/>
        <end position="97"/>
    </location>
</feature>
<keyword evidence="8" id="KW-0012">Acyltransferase</keyword>
<evidence type="ECO:0000256" key="1">
    <source>
        <dbReference type="ARBA" id="ARBA00004651"/>
    </source>
</evidence>
<evidence type="ECO:0000256" key="4">
    <source>
        <dbReference type="ARBA" id="ARBA00022989"/>
    </source>
</evidence>
<comment type="subcellular location">
    <subcellularLocation>
        <location evidence="1">Cell membrane</location>
        <topology evidence="1">Multi-pass membrane protein</topology>
    </subcellularLocation>
</comment>
<keyword evidence="2" id="KW-1003">Cell membrane</keyword>
<keyword evidence="5 6" id="KW-0472">Membrane</keyword>
<accession>A0A1I6U7S8</accession>
<dbReference type="AlphaFoldDB" id="A0A1I6U7S8"/>
<feature type="transmembrane region" description="Helical" evidence="6">
    <location>
        <begin position="7"/>
        <end position="24"/>
    </location>
</feature>
<dbReference type="InterPro" id="IPR002656">
    <property type="entry name" value="Acyl_transf_3_dom"/>
</dbReference>
<proteinExistence type="predicted"/>
<organism evidence="8 9">
    <name type="scientific">Halostagnicola kamekurae</name>
    <dbReference type="NCBI Taxonomy" id="619731"/>
    <lineage>
        <taxon>Archaea</taxon>
        <taxon>Methanobacteriati</taxon>
        <taxon>Methanobacteriota</taxon>
        <taxon>Stenosarchaea group</taxon>
        <taxon>Halobacteria</taxon>
        <taxon>Halobacteriales</taxon>
        <taxon>Natrialbaceae</taxon>
        <taxon>Halostagnicola</taxon>
    </lineage>
</organism>
<gene>
    <name evidence="8" type="ORF">SAMN04488556_3627</name>
</gene>
<feature type="transmembrane region" description="Helical" evidence="6">
    <location>
        <begin position="162"/>
        <end position="181"/>
    </location>
</feature>
<dbReference type="PANTHER" id="PTHR40074:SF2">
    <property type="entry name" value="O-ACETYLTRANSFERASE WECH"/>
    <property type="match status" value="1"/>
</dbReference>
<sequence>MAGRIDSIDTVRILAMVFVIIIHTDPFEGLGATANGVNFVLESTARFAVPFFFVAAGYFFARKTAASDPTEYLRERLISIGSIYVFGLSFAALVFLLNMGREAAMANRDVLAAVVDKGMEYVAPVELLYYGTAVSEILWFLPALAYSYVFIYLFVKLEKTTYLIPVALGIHVVGLLGQGYAGFGGIALETRDPLFFGFFYTALGYVIAASDWRPSPDRRVVYLGATVFFGVFHVVERYLLGYVLQGETFAEGVYAPSYTIGTILVTVSLFCLLLATPRLGSGTVLPAWGRKYAVGIYVVHPAVLFVLVQLRDELSLGGTPLGETVLWHLVFTPATFFGAFLICLVISVVGDTSPRRIPISIVHRVRNRIPVVGSDRV</sequence>
<feature type="transmembrane region" description="Helical" evidence="6">
    <location>
        <begin position="193"/>
        <end position="208"/>
    </location>
</feature>
<feature type="transmembrane region" description="Helical" evidence="6">
    <location>
        <begin position="325"/>
        <end position="349"/>
    </location>
</feature>
<keyword evidence="3 6" id="KW-0812">Transmembrane</keyword>
<dbReference type="Proteomes" id="UP000199199">
    <property type="component" value="Unassembled WGS sequence"/>
</dbReference>
<dbReference type="PANTHER" id="PTHR40074">
    <property type="entry name" value="O-ACETYLTRANSFERASE WECH"/>
    <property type="match status" value="1"/>
</dbReference>
<evidence type="ECO:0000256" key="2">
    <source>
        <dbReference type="ARBA" id="ARBA00022475"/>
    </source>
</evidence>